<evidence type="ECO:0000313" key="4">
    <source>
        <dbReference type="Proteomes" id="UP001153365"/>
    </source>
</evidence>
<feature type="chain" id="PRO_5043605980" evidence="2">
    <location>
        <begin position="27"/>
        <end position="348"/>
    </location>
</feature>
<dbReference type="AlphaFoldDB" id="A0AAV0BDU0"/>
<reference evidence="3" key="1">
    <citation type="submission" date="2022-06" db="EMBL/GenBank/DDBJ databases">
        <authorList>
            <consortium name="SYNGENTA / RWTH Aachen University"/>
        </authorList>
    </citation>
    <scope>NUCLEOTIDE SEQUENCE</scope>
</reference>
<feature type="region of interest" description="Disordered" evidence="1">
    <location>
        <begin position="155"/>
        <end position="212"/>
    </location>
</feature>
<protein>
    <submittedName>
        <fullName evidence="3">Expressed protein</fullName>
    </submittedName>
</protein>
<keyword evidence="4" id="KW-1185">Reference proteome</keyword>
<accession>A0AAV0BDU0</accession>
<comment type="caution">
    <text evidence="3">The sequence shown here is derived from an EMBL/GenBank/DDBJ whole genome shotgun (WGS) entry which is preliminary data.</text>
</comment>
<sequence>MHSRASYWSSFALALATITIPSPATSKQCAADPTNTGCVMCPESELMEWWNKGLEHNKKCSDVDDVTKKAKCYCKGYATLAYAWSKGRCCTEYSPTLQASENICNLATYPEYHIKMHLDHHLADAKRVQDGIWHNDSGVKVPKVYEHVDVYRGDNPEVGEGYSEKDAKAQSSEKTYRESKVVKTHQSAPNSLEDQSTKKELSSYSGQQATNFGSQAPRVNFMSEGKSNVEKHKPSSWTEKRNKKHVQYNPSSWSYPHARLYAGTRHHKARVSKKPRNCVNEQEKYHNYVKYHSKRSTLETKPTLGITKAESLIAKKLQKRGVICGIDFQNVPYPKSVPTAVLKVYAEL</sequence>
<name>A0AAV0BDU0_PHAPC</name>
<organism evidence="3 4">
    <name type="scientific">Phakopsora pachyrhizi</name>
    <name type="common">Asian soybean rust disease fungus</name>
    <dbReference type="NCBI Taxonomy" id="170000"/>
    <lineage>
        <taxon>Eukaryota</taxon>
        <taxon>Fungi</taxon>
        <taxon>Dikarya</taxon>
        <taxon>Basidiomycota</taxon>
        <taxon>Pucciniomycotina</taxon>
        <taxon>Pucciniomycetes</taxon>
        <taxon>Pucciniales</taxon>
        <taxon>Phakopsoraceae</taxon>
        <taxon>Phakopsora</taxon>
    </lineage>
</organism>
<feature type="region of interest" description="Disordered" evidence="1">
    <location>
        <begin position="228"/>
        <end position="251"/>
    </location>
</feature>
<dbReference type="EMBL" id="CALTRL010005698">
    <property type="protein sequence ID" value="CAH7684976.1"/>
    <property type="molecule type" value="Genomic_DNA"/>
</dbReference>
<dbReference type="Proteomes" id="UP001153365">
    <property type="component" value="Unassembled WGS sequence"/>
</dbReference>
<evidence type="ECO:0000256" key="1">
    <source>
        <dbReference type="SAM" id="MobiDB-lite"/>
    </source>
</evidence>
<evidence type="ECO:0000313" key="3">
    <source>
        <dbReference type="EMBL" id="CAH7684976.1"/>
    </source>
</evidence>
<feature type="signal peptide" evidence="2">
    <location>
        <begin position="1"/>
        <end position="26"/>
    </location>
</feature>
<feature type="compositionally biased region" description="Polar residues" evidence="1">
    <location>
        <begin position="184"/>
        <end position="194"/>
    </location>
</feature>
<evidence type="ECO:0000256" key="2">
    <source>
        <dbReference type="SAM" id="SignalP"/>
    </source>
</evidence>
<proteinExistence type="predicted"/>
<gene>
    <name evidence="3" type="ORF">PPACK8108_LOCUS19429</name>
</gene>
<keyword evidence="2" id="KW-0732">Signal</keyword>
<feature type="compositionally biased region" description="Polar residues" evidence="1">
    <location>
        <begin position="202"/>
        <end position="212"/>
    </location>
</feature>